<evidence type="ECO:0000313" key="2">
    <source>
        <dbReference type="EMBL" id="KAK2566768.1"/>
    </source>
</evidence>
<protein>
    <submittedName>
        <fullName evidence="2">Uncharacterized protein</fullName>
    </submittedName>
</protein>
<dbReference type="EMBL" id="JARQWQ010000016">
    <property type="protein sequence ID" value="KAK2566768.1"/>
    <property type="molecule type" value="Genomic_DNA"/>
</dbReference>
<reference evidence="2" key="2">
    <citation type="journal article" date="2023" name="Science">
        <title>Genomic signatures of disease resistance in endangered staghorn corals.</title>
        <authorList>
            <person name="Vollmer S.V."/>
            <person name="Selwyn J.D."/>
            <person name="Despard B.A."/>
            <person name="Roesel C.L."/>
        </authorList>
    </citation>
    <scope>NUCLEOTIDE SEQUENCE</scope>
    <source>
        <strain evidence="2">K2</strain>
    </source>
</reference>
<organism evidence="2 3">
    <name type="scientific">Acropora cervicornis</name>
    <name type="common">Staghorn coral</name>
    <dbReference type="NCBI Taxonomy" id="6130"/>
    <lineage>
        <taxon>Eukaryota</taxon>
        <taxon>Metazoa</taxon>
        <taxon>Cnidaria</taxon>
        <taxon>Anthozoa</taxon>
        <taxon>Hexacorallia</taxon>
        <taxon>Scleractinia</taxon>
        <taxon>Astrocoeniina</taxon>
        <taxon>Acroporidae</taxon>
        <taxon>Acropora</taxon>
    </lineage>
</organism>
<feature type="compositionally biased region" description="Low complexity" evidence="1">
    <location>
        <begin position="170"/>
        <end position="187"/>
    </location>
</feature>
<evidence type="ECO:0000313" key="3">
    <source>
        <dbReference type="Proteomes" id="UP001249851"/>
    </source>
</evidence>
<dbReference type="PANTHER" id="PTHR33845:SF1">
    <property type="entry name" value="C2H2-TYPE DOMAIN-CONTAINING PROTEIN"/>
    <property type="match status" value="1"/>
</dbReference>
<gene>
    <name evidence="2" type="ORF">P5673_009446</name>
</gene>
<dbReference type="PANTHER" id="PTHR33845">
    <property type="entry name" value="C2H2-TYPE DOMAIN-CONTAINING PROTEIN"/>
    <property type="match status" value="1"/>
</dbReference>
<proteinExistence type="predicted"/>
<comment type="caution">
    <text evidence="2">The sequence shown here is derived from an EMBL/GenBank/DDBJ whole genome shotgun (WGS) entry which is preliminary data.</text>
</comment>
<keyword evidence="3" id="KW-1185">Reference proteome</keyword>
<feature type="region of interest" description="Disordered" evidence="1">
    <location>
        <begin position="160"/>
        <end position="204"/>
    </location>
</feature>
<dbReference type="AlphaFoldDB" id="A0AAD9QSW0"/>
<reference evidence="2" key="1">
    <citation type="journal article" date="2023" name="G3 (Bethesda)">
        <title>Whole genome assembly and annotation of the endangered Caribbean coral Acropora cervicornis.</title>
        <authorList>
            <person name="Selwyn J.D."/>
            <person name="Vollmer S.V."/>
        </authorList>
    </citation>
    <scope>NUCLEOTIDE SEQUENCE</scope>
    <source>
        <strain evidence="2">K2</strain>
    </source>
</reference>
<evidence type="ECO:0000256" key="1">
    <source>
        <dbReference type="SAM" id="MobiDB-lite"/>
    </source>
</evidence>
<name>A0AAD9QSW0_ACRCE</name>
<dbReference type="Proteomes" id="UP001249851">
    <property type="component" value="Unassembled WGS sequence"/>
</dbReference>
<accession>A0AAD9QSW0</accession>
<sequence length="1155" mass="128317">MASCGYAALVGGHCGCSVGNPANSQCVTIAHCNKDIQGHLRSFGAGLADSSIKNEAELLLSRAGVFEIDDVHLTMSICPRHRDSFGIRWRCKKKFCAVPPSWAPHRARQLRGDRSITFIQSKLIFKMTSTLVPVGSPICRLCRGLLSSPNPMIPEIQIESAVSEESTGESSSKPAPKTTSSSPPGESTENETDDEIISRSDEARSDSLCEAMENVAIISDDTSLYVAKETGPSSSDLSEDSRDTANLFLRRAKLNEFLVASGKAVVAQPKKPWSQMLDARTKQVYIDKAKDAVVAALEVIIPDDAGGLWEALKTSGGVESSLGVPSETNPSDDKYLRSLAETYENASSWDTRRQVLSIMADLVPYSLLQRYLPGITEYRVKTARQHTVQHGRGSAVLISKSPRMRVDYAKLDHFLDFITSPHVILDLPFGERLLCLADGSVLETPNLIRTMIPERVVAQYAQFCKENNFTPFSRSTMLRILSSCAATVRKSLQGLDYIAADGGKAFDDLISMVPKLRSEDRTCISQLQRVLKESKQYIKADYKVHASSYGTIPDHCIAYALSDPKDVHLRNDCDHNHDDSCSQCELLKAALTEIRDAISEAQLSQDERDDLSYTFTQSVQAIESWRTHQIRSLQQDKARITVLERLDETSVLITQDWAMKWLPQKYRETQADWFGKRGLSWHISVVVRRIAEDHQQQTFVHIIEECSQDASAVVQIIHQILKTLKAEHPEISNAALRQDNAGCCHSVSMLSACRLMGAATGIHVKRVDFSDPQGGKGPCDRKAATIKAHVRRYINEGHDVLTARDFKDAVLSYGGVKGVRVALVTDASQQPQQELSGHWSGISFLNNFLYQKDCVTVWKAFDIGQGNTIPWSQLQGKSVLSTIPEQIDIEEVEEDASGLLPCPVDGCVCTYQSFRNLERHLLVGKCKMIPEKHTLLDAAKLSYVKKVEEGTSAQPTLAPTTSEVSPEAPLVQGWALRGAKKTVRFNENQRQYLDDKFEIGQESGHKADPEIVSRDMRYARTEKGQRRFTVDEFLSAQQIQGYFSRAAAKLRHATAPQSGRESDESDIQAAQNEESHSLARTAVLDQCHPVHPIVYDNLNICTLYRTKRLAKLTVGQLRLICSHYNMEIETTSSKRKAPYISYLEDLVGACSCTRV</sequence>